<feature type="region of interest" description="Disordered" evidence="2">
    <location>
        <begin position="507"/>
        <end position="528"/>
    </location>
</feature>
<keyword evidence="3" id="KW-1185">Reference proteome</keyword>
<evidence type="ECO:0000313" key="3">
    <source>
        <dbReference type="Proteomes" id="UP000694844"/>
    </source>
</evidence>
<name>A0A8B8E8T4_CRAVI</name>
<feature type="compositionally biased region" description="Basic and acidic residues" evidence="2">
    <location>
        <begin position="507"/>
        <end position="524"/>
    </location>
</feature>
<feature type="region of interest" description="Disordered" evidence="2">
    <location>
        <begin position="620"/>
        <end position="682"/>
    </location>
</feature>
<feature type="coiled-coil region" evidence="1">
    <location>
        <begin position="318"/>
        <end position="345"/>
    </location>
</feature>
<feature type="region of interest" description="Disordered" evidence="2">
    <location>
        <begin position="407"/>
        <end position="430"/>
    </location>
</feature>
<evidence type="ECO:0000256" key="2">
    <source>
        <dbReference type="SAM" id="MobiDB-lite"/>
    </source>
</evidence>
<feature type="compositionally biased region" description="Polar residues" evidence="2">
    <location>
        <begin position="408"/>
        <end position="423"/>
    </location>
</feature>
<feature type="region of interest" description="Disordered" evidence="2">
    <location>
        <begin position="136"/>
        <end position="163"/>
    </location>
</feature>
<accession>A0A8B8E8T4</accession>
<feature type="compositionally biased region" description="Polar residues" evidence="2">
    <location>
        <begin position="136"/>
        <end position="155"/>
    </location>
</feature>
<evidence type="ECO:0000256" key="1">
    <source>
        <dbReference type="SAM" id="Coils"/>
    </source>
</evidence>
<dbReference type="AlphaFoldDB" id="A0A8B8E8T4"/>
<reference evidence="4" key="1">
    <citation type="submission" date="2025-08" db="UniProtKB">
        <authorList>
            <consortium name="RefSeq"/>
        </authorList>
    </citation>
    <scope>IDENTIFICATION</scope>
    <source>
        <tissue evidence="4">Whole sample</tissue>
    </source>
</reference>
<feature type="region of interest" description="Disordered" evidence="2">
    <location>
        <begin position="241"/>
        <end position="273"/>
    </location>
</feature>
<sequence length="784" mass="89328">MRMQLRNTLSVIAEEEEDATKKSDEFILIDIDKDIEIDADGNQSQHKSNTARNPSLCLDQSKGNKYRFSIPEQLKAINKSLHPKPFIAERKKLQYEVFQQSGTNEAFPCFENGMISDNCEKLVVVNNKQFRNKNIVSESNKSNSSQNANTTLESNPDNDDDESLKMIMTSHAKTNTQPQNNPISTETSENSLDAISQMSLENKFANLSIFAPQTTKENTTEMESASRAIVSSMLEKCIESIQKPSTNSRLSSRNSMSAGSSLSTTKVSPSPEMAQLESELEKKISTEKTNLERENDCHFSHGDGEALPRAAEDIELLRRQRMERLQQLRNMLDQKKTEKKEFDKVKIKIKCGMQDEKELFKMEQIEEEGESEDDKEGVAIAKAPTHVDLPSAPTRRGIRSIYKEVERNQYSPSPDSAELTPTDNEGWDVDTSSDAILLSDLESRTRIEERFNPDDSFSVTISPQNTATNSPSSKKLQESKEYGIKSDHLGIDKAKVRIKDPYTKYEHTRKSLPAKAEEHSECDRSQASSWADTAVSDNDEFWKDLDDGKLGKARDLMISSEDCVGQVQDLSQWVSKDLCPPADTDFVNIYEDLMFECNFPKHIMDNYTIVYPDQLMEEMSCKKKKPETDNKKSGKKKKTRNKETLVEKSEPHREPPLLGMKSDITKPEHLENSSQLENTEEMLEKSYRGRRDAENLMFFRTMARDSEFWKPGVLNPLPGDTSQRPKSFRVTKVENGVVTIQSKFESLIPKDPGNYVSEAQAEENLMFFKYVARNRSFFQFKENE</sequence>
<gene>
    <name evidence="4" type="primary">LOC111132553</name>
</gene>
<evidence type="ECO:0000313" key="4">
    <source>
        <dbReference type="RefSeq" id="XP_022336084.1"/>
    </source>
</evidence>
<organism evidence="3 4">
    <name type="scientific">Crassostrea virginica</name>
    <name type="common">Eastern oyster</name>
    <dbReference type="NCBI Taxonomy" id="6565"/>
    <lineage>
        <taxon>Eukaryota</taxon>
        <taxon>Metazoa</taxon>
        <taxon>Spiralia</taxon>
        <taxon>Lophotrochozoa</taxon>
        <taxon>Mollusca</taxon>
        <taxon>Bivalvia</taxon>
        <taxon>Autobranchia</taxon>
        <taxon>Pteriomorphia</taxon>
        <taxon>Ostreida</taxon>
        <taxon>Ostreoidea</taxon>
        <taxon>Ostreidae</taxon>
        <taxon>Crassostrea</taxon>
    </lineage>
</organism>
<feature type="compositionally biased region" description="Polar residues" evidence="2">
    <location>
        <begin position="455"/>
        <end position="474"/>
    </location>
</feature>
<keyword evidence="1" id="KW-0175">Coiled coil</keyword>
<dbReference type="KEGG" id="cvn:111132553"/>
<dbReference type="RefSeq" id="XP_022336084.1">
    <property type="nucleotide sequence ID" value="XM_022480376.1"/>
</dbReference>
<feature type="compositionally biased region" description="Basic and acidic residues" evidence="2">
    <location>
        <begin position="641"/>
        <end position="655"/>
    </location>
</feature>
<feature type="compositionally biased region" description="Polar residues" evidence="2">
    <location>
        <begin position="242"/>
        <end position="268"/>
    </location>
</feature>
<dbReference type="OrthoDB" id="6161651at2759"/>
<dbReference type="Proteomes" id="UP000694844">
    <property type="component" value="Chromosome 5"/>
</dbReference>
<dbReference type="GeneID" id="111132553"/>
<feature type="region of interest" description="Disordered" evidence="2">
    <location>
        <begin position="454"/>
        <end position="480"/>
    </location>
</feature>
<protein>
    <submittedName>
        <fullName evidence="4">Uncharacterized protein LOC111132553</fullName>
    </submittedName>
</protein>
<proteinExistence type="predicted"/>